<protein>
    <submittedName>
        <fullName evidence="1">Uncharacterized protein</fullName>
    </submittedName>
</protein>
<name>A0A645C0F7_9ZZZZ</name>
<gene>
    <name evidence="1" type="ORF">SDC9_118072</name>
</gene>
<proteinExistence type="predicted"/>
<organism evidence="1">
    <name type="scientific">bioreactor metagenome</name>
    <dbReference type="NCBI Taxonomy" id="1076179"/>
    <lineage>
        <taxon>unclassified sequences</taxon>
        <taxon>metagenomes</taxon>
        <taxon>ecological metagenomes</taxon>
    </lineage>
</organism>
<accession>A0A645C0F7</accession>
<dbReference type="EMBL" id="VSSQ01023905">
    <property type="protein sequence ID" value="MPM71109.1"/>
    <property type="molecule type" value="Genomic_DNA"/>
</dbReference>
<dbReference type="AlphaFoldDB" id="A0A645C0F7"/>
<reference evidence="1" key="1">
    <citation type="submission" date="2019-08" db="EMBL/GenBank/DDBJ databases">
        <authorList>
            <person name="Kucharzyk K."/>
            <person name="Murdoch R.W."/>
            <person name="Higgins S."/>
            <person name="Loffler F."/>
        </authorList>
    </citation>
    <scope>NUCLEOTIDE SEQUENCE</scope>
</reference>
<comment type="caution">
    <text evidence="1">The sequence shown here is derived from an EMBL/GenBank/DDBJ whole genome shotgun (WGS) entry which is preliminary data.</text>
</comment>
<sequence>MQMFHSGITLPDSVVGDCEVDVVLQSWHKINAVTFLIRIVRQSAVQLRISLFQKQFFCVELFHRA</sequence>
<evidence type="ECO:0000313" key="1">
    <source>
        <dbReference type="EMBL" id="MPM71109.1"/>
    </source>
</evidence>